<evidence type="ECO:0000313" key="3">
    <source>
        <dbReference type="Proteomes" id="UP000306509"/>
    </source>
</evidence>
<evidence type="ECO:0000313" key="2">
    <source>
        <dbReference type="EMBL" id="TLC99854.1"/>
    </source>
</evidence>
<protein>
    <submittedName>
        <fullName evidence="2">Putative glycosyltransferase EpsH</fullName>
        <ecNumber evidence="2">2.4.-.-</ecNumber>
    </submittedName>
</protein>
<sequence length="340" mass="39865">MKILSVIVPCYQSQDYMEHCIKTLLTGQDDVEILVIDDGSKDHTLSIAQKYESKYPNIVRAIHQENKGHGGALNTGIANAKGLYLKVVDSDDWVNQEAYKKILEELKELIASDEMPDLVVSNFVYEKQGAKRKKVINYRRYMKTGETFTWKDTRGLPVTNYLMMHSLIYRTELVRSSGLVLPEHTFYVDNIYVFQPLPYVRTIRYLDLNFYRYFIGREDQSVQESVMIGRMDQHYRVTRNLIDYMHKKQFMIKERSLRKTMYTNLKLAMAIATILAMLKDTPDSGKELKQIWRYLKNLDSRMYRKVRYSCIGIGVNLPGRLGRRTVLGCYHLLQRLYGFN</sequence>
<reference evidence="2 3" key="1">
    <citation type="journal article" date="2019" name="Anaerobe">
        <title>Detection of Robinsoniella peoriensis in multiple bone samples of a trauma patient.</title>
        <authorList>
            <person name="Schrottner P."/>
            <person name="Hartwich K."/>
            <person name="Bunk B."/>
            <person name="Schober I."/>
            <person name="Helbig S."/>
            <person name="Rudolph W.W."/>
            <person name="Gunzer F."/>
        </authorList>
    </citation>
    <scope>NUCLEOTIDE SEQUENCE [LARGE SCALE GENOMIC DNA]</scope>
    <source>
        <strain evidence="2 3">DSM 106044</strain>
    </source>
</reference>
<dbReference type="RefSeq" id="WP_070042380.1">
    <property type="nucleotide sequence ID" value="NZ_CABMJZ010000109.1"/>
</dbReference>
<dbReference type="AlphaFoldDB" id="A0A4U8Q4U5"/>
<dbReference type="Gene3D" id="3.90.550.10">
    <property type="entry name" value="Spore Coat Polysaccharide Biosynthesis Protein SpsA, Chain A"/>
    <property type="match status" value="1"/>
</dbReference>
<feature type="domain" description="Glycosyltransferase 2-like" evidence="1">
    <location>
        <begin position="5"/>
        <end position="147"/>
    </location>
</feature>
<keyword evidence="2" id="KW-0328">Glycosyltransferase</keyword>
<dbReference type="PANTHER" id="PTHR22916">
    <property type="entry name" value="GLYCOSYLTRANSFERASE"/>
    <property type="match status" value="1"/>
</dbReference>
<dbReference type="PANTHER" id="PTHR22916:SF3">
    <property type="entry name" value="UDP-GLCNAC:BETAGAL BETA-1,3-N-ACETYLGLUCOSAMINYLTRANSFERASE-LIKE PROTEIN 1"/>
    <property type="match status" value="1"/>
</dbReference>
<dbReference type="STRING" id="180332.GCA_000797495_00700"/>
<dbReference type="Proteomes" id="UP000306509">
    <property type="component" value="Unassembled WGS sequence"/>
</dbReference>
<dbReference type="InterPro" id="IPR001173">
    <property type="entry name" value="Glyco_trans_2-like"/>
</dbReference>
<accession>A0A4U8Q4U5</accession>
<proteinExistence type="predicted"/>
<keyword evidence="3" id="KW-1185">Reference proteome</keyword>
<dbReference type="Pfam" id="PF00535">
    <property type="entry name" value="Glycos_transf_2"/>
    <property type="match status" value="1"/>
</dbReference>
<dbReference type="InterPro" id="IPR029044">
    <property type="entry name" value="Nucleotide-diphossugar_trans"/>
</dbReference>
<evidence type="ECO:0000259" key="1">
    <source>
        <dbReference type="Pfam" id="PF00535"/>
    </source>
</evidence>
<dbReference type="EC" id="2.4.-.-" evidence="2"/>
<dbReference type="CDD" id="cd00761">
    <property type="entry name" value="Glyco_tranf_GTA_type"/>
    <property type="match status" value="1"/>
</dbReference>
<organism evidence="2 3">
    <name type="scientific">Robinsoniella peoriensis</name>
    <dbReference type="NCBI Taxonomy" id="180332"/>
    <lineage>
        <taxon>Bacteria</taxon>
        <taxon>Bacillati</taxon>
        <taxon>Bacillota</taxon>
        <taxon>Clostridia</taxon>
        <taxon>Lachnospirales</taxon>
        <taxon>Lachnospiraceae</taxon>
        <taxon>Robinsoniella</taxon>
    </lineage>
</organism>
<dbReference type="OrthoDB" id="396512at2"/>
<keyword evidence="2" id="KW-0808">Transferase</keyword>
<dbReference type="EMBL" id="QGQD01000063">
    <property type="protein sequence ID" value="TLC99854.1"/>
    <property type="molecule type" value="Genomic_DNA"/>
</dbReference>
<dbReference type="SUPFAM" id="SSF53448">
    <property type="entry name" value="Nucleotide-diphospho-sugar transferases"/>
    <property type="match status" value="1"/>
</dbReference>
<comment type="caution">
    <text evidence="2">The sequence shown here is derived from an EMBL/GenBank/DDBJ whole genome shotgun (WGS) entry which is preliminary data.</text>
</comment>
<name>A0A4U8Q4U5_9FIRM</name>
<dbReference type="GO" id="GO:0016758">
    <property type="term" value="F:hexosyltransferase activity"/>
    <property type="evidence" value="ECO:0007669"/>
    <property type="project" value="UniProtKB-ARBA"/>
</dbReference>
<gene>
    <name evidence="2" type="primary">epsH_2</name>
    <name evidence="2" type="ORF">DSM106044_03286</name>
</gene>